<feature type="domain" description="Disease resistance R13L4/SHOC-2-like LRR" evidence="13">
    <location>
        <begin position="400"/>
        <end position="670"/>
    </location>
</feature>
<evidence type="ECO:0000256" key="8">
    <source>
        <dbReference type="ARBA" id="ARBA00022741"/>
    </source>
</evidence>
<evidence type="ECO:0000256" key="7">
    <source>
        <dbReference type="ARBA" id="ARBA00022737"/>
    </source>
</evidence>
<evidence type="ECO:0000259" key="12">
    <source>
        <dbReference type="Pfam" id="PF23559"/>
    </source>
</evidence>
<comment type="caution">
    <text evidence="14">The sequence shown here is derived from an EMBL/GenBank/DDBJ whole genome shotgun (WGS) entry which is preliminary data.</text>
</comment>
<evidence type="ECO:0000313" key="15">
    <source>
        <dbReference type="Proteomes" id="UP001229421"/>
    </source>
</evidence>
<evidence type="ECO:0000256" key="5">
    <source>
        <dbReference type="ARBA" id="ARBA00022614"/>
    </source>
</evidence>
<dbReference type="GO" id="GO:0009626">
    <property type="term" value="P:plant-type hypersensitive response"/>
    <property type="evidence" value="ECO:0007669"/>
    <property type="project" value="UniProtKB-KW"/>
</dbReference>
<dbReference type="FunFam" id="3.40.50.300:FF:001091">
    <property type="entry name" value="Probable disease resistance protein At1g61300"/>
    <property type="match status" value="1"/>
</dbReference>
<keyword evidence="8" id="KW-0547">Nucleotide-binding</keyword>
<keyword evidence="15" id="KW-1185">Reference proteome</keyword>
<evidence type="ECO:0000259" key="13">
    <source>
        <dbReference type="Pfam" id="PF23598"/>
    </source>
</evidence>
<dbReference type="InterPro" id="IPR002182">
    <property type="entry name" value="NB-ARC"/>
</dbReference>
<feature type="domain" description="Disease resistance protein winged helix" evidence="12">
    <location>
        <begin position="285"/>
        <end position="354"/>
    </location>
</feature>
<dbReference type="Gene3D" id="1.10.8.430">
    <property type="entry name" value="Helical domain of apoptotic protease-activating factors"/>
    <property type="match status" value="1"/>
</dbReference>
<evidence type="ECO:0000256" key="6">
    <source>
        <dbReference type="ARBA" id="ARBA00022667"/>
    </source>
</evidence>
<dbReference type="PRINTS" id="PR00364">
    <property type="entry name" value="DISEASERSIST"/>
</dbReference>
<dbReference type="Gene3D" id="3.40.50.300">
    <property type="entry name" value="P-loop containing nucleotide triphosphate hydrolases"/>
    <property type="match status" value="1"/>
</dbReference>
<dbReference type="Proteomes" id="UP001229421">
    <property type="component" value="Unassembled WGS sequence"/>
</dbReference>
<dbReference type="Gene3D" id="3.80.10.10">
    <property type="entry name" value="Ribonuclease Inhibitor"/>
    <property type="match status" value="1"/>
</dbReference>
<dbReference type="Pfam" id="PF23598">
    <property type="entry name" value="LRR_14"/>
    <property type="match status" value="1"/>
</dbReference>
<dbReference type="InterPro" id="IPR042197">
    <property type="entry name" value="Apaf_helical"/>
</dbReference>
<dbReference type="Pfam" id="PF23559">
    <property type="entry name" value="WHD_DRP"/>
    <property type="match status" value="1"/>
</dbReference>
<evidence type="ECO:0000256" key="9">
    <source>
        <dbReference type="ARBA" id="ARBA00022821"/>
    </source>
</evidence>
<dbReference type="Pfam" id="PF00931">
    <property type="entry name" value="NB-ARC"/>
    <property type="match status" value="1"/>
</dbReference>
<evidence type="ECO:0008006" key="16">
    <source>
        <dbReference type="Google" id="ProtNLM"/>
    </source>
</evidence>
<evidence type="ECO:0000256" key="3">
    <source>
        <dbReference type="ARBA" id="ARBA00008894"/>
    </source>
</evidence>
<dbReference type="GO" id="GO:0005524">
    <property type="term" value="F:ATP binding"/>
    <property type="evidence" value="ECO:0007669"/>
    <property type="project" value="UniProtKB-KW"/>
</dbReference>
<evidence type="ECO:0000256" key="4">
    <source>
        <dbReference type="ARBA" id="ARBA00022490"/>
    </source>
</evidence>
<comment type="similarity">
    <text evidence="3">Belongs to the disease resistance NB-LRR family.</text>
</comment>
<dbReference type="SUPFAM" id="SSF52540">
    <property type="entry name" value="P-loop containing nucleoside triphosphate hydrolases"/>
    <property type="match status" value="1"/>
</dbReference>
<dbReference type="GO" id="GO:0051607">
    <property type="term" value="P:defense response to virus"/>
    <property type="evidence" value="ECO:0007669"/>
    <property type="project" value="UniProtKB-ARBA"/>
</dbReference>
<evidence type="ECO:0000256" key="1">
    <source>
        <dbReference type="ARBA" id="ARBA00002074"/>
    </source>
</evidence>
<keyword evidence="5" id="KW-0433">Leucine-rich repeat</keyword>
<name>A0AAD8K5P6_TARER</name>
<dbReference type="InterPro" id="IPR032675">
    <property type="entry name" value="LRR_dom_sf"/>
</dbReference>
<protein>
    <recommendedName>
        <fullName evidence="16">NB-ARC domain-containing protein</fullName>
    </recommendedName>
</protein>
<dbReference type="InterPro" id="IPR055414">
    <property type="entry name" value="LRR_R13L4/SHOC2-like"/>
</dbReference>
<dbReference type="InterPro" id="IPR036388">
    <property type="entry name" value="WH-like_DNA-bd_sf"/>
</dbReference>
<evidence type="ECO:0000256" key="10">
    <source>
        <dbReference type="ARBA" id="ARBA00022840"/>
    </source>
</evidence>
<feature type="domain" description="NB-ARC" evidence="11">
    <location>
        <begin position="32"/>
        <end position="201"/>
    </location>
</feature>
<dbReference type="PANTHER" id="PTHR23155">
    <property type="entry name" value="DISEASE RESISTANCE PROTEIN RP"/>
    <property type="match status" value="1"/>
</dbReference>
<keyword evidence="4" id="KW-0963">Cytoplasm</keyword>
<dbReference type="GO" id="GO:0043531">
    <property type="term" value="F:ADP binding"/>
    <property type="evidence" value="ECO:0007669"/>
    <property type="project" value="InterPro"/>
</dbReference>
<dbReference type="AlphaFoldDB" id="A0AAD8K5P6"/>
<dbReference type="Gene3D" id="1.10.10.10">
    <property type="entry name" value="Winged helix-like DNA-binding domain superfamily/Winged helix DNA-binding domain"/>
    <property type="match status" value="1"/>
</dbReference>
<keyword evidence="10" id="KW-0067">ATP-binding</keyword>
<gene>
    <name evidence="14" type="ORF">QVD17_32128</name>
</gene>
<keyword evidence="6" id="KW-0381">Hypersensitive response</keyword>
<comment type="function">
    <text evidence="1">Confers resistance to late blight (Phytophthora infestans) races carrying the avirulence gene Avr1. Resistance proteins guard the plant against pathogens that contain an appropriate avirulence protein via an indirect interaction with this avirulence protein. That triggers a defense system including the hypersensitive response, which restricts the pathogen growth.</text>
</comment>
<dbReference type="InterPro" id="IPR058922">
    <property type="entry name" value="WHD_DRP"/>
</dbReference>
<dbReference type="SUPFAM" id="SSF52058">
    <property type="entry name" value="L domain-like"/>
    <property type="match status" value="1"/>
</dbReference>
<evidence type="ECO:0000313" key="14">
    <source>
        <dbReference type="EMBL" id="KAK1416339.1"/>
    </source>
</evidence>
<dbReference type="EMBL" id="JAUHHV010000008">
    <property type="protein sequence ID" value="KAK1416339.1"/>
    <property type="molecule type" value="Genomic_DNA"/>
</dbReference>
<dbReference type="InterPro" id="IPR027417">
    <property type="entry name" value="P-loop_NTPase"/>
</dbReference>
<dbReference type="InterPro" id="IPR044974">
    <property type="entry name" value="Disease_R_plants"/>
</dbReference>
<organism evidence="14 15">
    <name type="scientific">Tagetes erecta</name>
    <name type="common">African marigold</name>
    <dbReference type="NCBI Taxonomy" id="13708"/>
    <lineage>
        <taxon>Eukaryota</taxon>
        <taxon>Viridiplantae</taxon>
        <taxon>Streptophyta</taxon>
        <taxon>Embryophyta</taxon>
        <taxon>Tracheophyta</taxon>
        <taxon>Spermatophyta</taxon>
        <taxon>Magnoliopsida</taxon>
        <taxon>eudicotyledons</taxon>
        <taxon>Gunneridae</taxon>
        <taxon>Pentapetalae</taxon>
        <taxon>asterids</taxon>
        <taxon>campanulids</taxon>
        <taxon>Asterales</taxon>
        <taxon>Asteraceae</taxon>
        <taxon>Asteroideae</taxon>
        <taxon>Heliantheae alliance</taxon>
        <taxon>Tageteae</taxon>
        <taxon>Tagetes</taxon>
    </lineage>
</organism>
<dbReference type="FunFam" id="1.10.10.10:FF:000322">
    <property type="entry name" value="Probable disease resistance protein At1g63360"/>
    <property type="match status" value="1"/>
</dbReference>
<keyword evidence="7" id="KW-0677">Repeat</keyword>
<sequence>MDDLLVSCERLCDVRYNSNVEEEAVAGFDAEAETLLDQLTATSTKKLQIISIAGMAGLGKTTLARKLFNDPLVEYMFDFRAWTCVSQVYVKKDLLLGILSSFNNDLTEEMYKMSDKQLGEKLYRFFKGRKYLVVLDDIWDSKAWNDISMYFPDDQTGSRVLFTSRDIDMSLHVHAARPAHVLRLRTQDESWDIFMKKVFRTGRCPRHLEEHGKVISRKCEGLPLAIVIATGLLKNNWSLDWWSYIAESLNSVILGDPSQYMGSVALSYNHLPPHLRPCFLYLAAFPEDYEIHVKKLIWLWIAQGIIHQTGSKILEDVAEDLLMDLIKRSLVMTPKIRADGRVKTCRVHDILHDFCLRKAKEENFLPNNYRYDKISSMLFSPSELGKVLLEGRSFCIDLYKALKVLDVASIPISSFPCEATQLINLRYLAIQAHEGSPQESISNLINLQMLIILSRKNILIPKSIWNMVNLRHLYIKSGENLIEDGCPSILTSLQTLSHVSPRTCQDIFSRTPNLRKLGFCGPLISSHGDLEFPNIVSLKRLQKLKLLNTIVFPEATRSCNPLMFPEKLKKLTLSNTGLDWEEMWTFAWLPNLEVLKLKFHACIGERWEAGDAEFQRLKVLSLQDLDIREWISSSDNFPRLQRLVVHRCLKLNAIPSDLGKILTLDVIEVSGCSISAHESALKIKKEQESDGNNFLKVHAKPEL</sequence>
<comment type="subcellular location">
    <subcellularLocation>
        <location evidence="2">Cytoplasm</location>
    </subcellularLocation>
</comment>
<accession>A0AAD8K5P6</accession>
<reference evidence="14" key="1">
    <citation type="journal article" date="2023" name="bioRxiv">
        <title>Improved chromosome-level genome assembly for marigold (Tagetes erecta).</title>
        <authorList>
            <person name="Jiang F."/>
            <person name="Yuan L."/>
            <person name="Wang S."/>
            <person name="Wang H."/>
            <person name="Xu D."/>
            <person name="Wang A."/>
            <person name="Fan W."/>
        </authorList>
    </citation>
    <scope>NUCLEOTIDE SEQUENCE</scope>
    <source>
        <strain evidence="14">WSJ</strain>
        <tissue evidence="14">Leaf</tissue>
    </source>
</reference>
<evidence type="ECO:0000256" key="2">
    <source>
        <dbReference type="ARBA" id="ARBA00004496"/>
    </source>
</evidence>
<proteinExistence type="inferred from homology"/>
<dbReference type="PANTHER" id="PTHR23155:SF1152">
    <property type="entry name" value="AAA+ ATPASE DOMAIN-CONTAINING PROTEIN"/>
    <property type="match status" value="1"/>
</dbReference>
<keyword evidence="9" id="KW-0611">Plant defense</keyword>
<evidence type="ECO:0000259" key="11">
    <source>
        <dbReference type="Pfam" id="PF00931"/>
    </source>
</evidence>